<gene>
    <name evidence="2" type="ORF">AAF454_13690</name>
</gene>
<dbReference type="InterPro" id="IPR036390">
    <property type="entry name" value="WH_DNA-bd_sf"/>
</dbReference>
<dbReference type="SUPFAM" id="SSF46785">
    <property type="entry name" value="Winged helix' DNA-binding domain"/>
    <property type="match status" value="1"/>
</dbReference>
<dbReference type="Gene3D" id="1.10.10.10">
    <property type="entry name" value="Winged helix-like DNA-binding domain superfamily/Winged helix DNA-binding domain"/>
    <property type="match status" value="1"/>
</dbReference>
<dbReference type="Pfam" id="PF08279">
    <property type="entry name" value="HTH_11"/>
    <property type="match status" value="1"/>
</dbReference>
<feature type="domain" description="Helix-turn-helix type 11" evidence="1">
    <location>
        <begin position="4"/>
        <end position="56"/>
    </location>
</feature>
<reference evidence="2 3" key="1">
    <citation type="submission" date="2024-04" db="EMBL/GenBank/DDBJ databases">
        <authorList>
            <person name="Wu Y.S."/>
            <person name="Zhang L."/>
        </authorList>
    </citation>
    <scope>NUCLEOTIDE SEQUENCE [LARGE SCALE GENOMIC DNA]</scope>
    <source>
        <strain evidence="2 3">KG-01</strain>
    </source>
</reference>
<dbReference type="InterPro" id="IPR051534">
    <property type="entry name" value="CBASS_pafABC_assoc_protein"/>
</dbReference>
<keyword evidence="3" id="KW-1185">Reference proteome</keyword>
<dbReference type="Proteomes" id="UP001398420">
    <property type="component" value="Unassembled WGS sequence"/>
</dbReference>
<sequence length="216" mass="25147">MRNRQFELLLHLLKVKKTTHAALAHQFEVSVKTIQRDIDQLARLGVPIICQRGSNGGIFIEESYKLNTSFFTPNDLQTITFALSLYDAISVKKQKEQVLQKLALISPDLIQLFEQDAQDYFVVDLMPQPIDLTTSVHTVIQYCFDEEQLLEIEYNQELYTIAPISYVLKADGLYIYTFTDGYYLFKTENIQTARILTETFERDFIPYEKNAHILFK</sequence>
<dbReference type="EMBL" id="JBCEWA010000013">
    <property type="protein sequence ID" value="MEL5989461.1"/>
    <property type="molecule type" value="Genomic_DNA"/>
</dbReference>
<evidence type="ECO:0000313" key="2">
    <source>
        <dbReference type="EMBL" id="MEL5989461.1"/>
    </source>
</evidence>
<comment type="caution">
    <text evidence="2">The sequence shown here is derived from an EMBL/GenBank/DDBJ whole genome shotgun (WGS) entry which is preliminary data.</text>
</comment>
<accession>A0ABU9LP22</accession>
<dbReference type="PANTHER" id="PTHR34580">
    <property type="match status" value="1"/>
</dbReference>
<dbReference type="InterPro" id="IPR036388">
    <property type="entry name" value="WH-like_DNA-bd_sf"/>
</dbReference>
<dbReference type="PANTHER" id="PTHR34580:SF1">
    <property type="entry name" value="PROTEIN PAFC"/>
    <property type="match status" value="1"/>
</dbReference>
<dbReference type="InterPro" id="IPR013196">
    <property type="entry name" value="HTH_11"/>
</dbReference>
<proteinExistence type="predicted"/>
<protein>
    <submittedName>
        <fullName evidence="2">HTH domain-containing protein</fullName>
    </submittedName>
</protein>
<dbReference type="RefSeq" id="WP_342303176.1">
    <property type="nucleotide sequence ID" value="NZ_JBCEWA010000013.1"/>
</dbReference>
<evidence type="ECO:0000313" key="3">
    <source>
        <dbReference type="Proteomes" id="UP001398420"/>
    </source>
</evidence>
<name>A0ABU9LP22_9BACL</name>
<evidence type="ECO:0000259" key="1">
    <source>
        <dbReference type="Pfam" id="PF08279"/>
    </source>
</evidence>
<organism evidence="2 3">
    <name type="scientific">Kurthia gibsonii</name>
    <dbReference type="NCBI Taxonomy" id="33946"/>
    <lineage>
        <taxon>Bacteria</taxon>
        <taxon>Bacillati</taxon>
        <taxon>Bacillota</taxon>
        <taxon>Bacilli</taxon>
        <taxon>Bacillales</taxon>
        <taxon>Caryophanaceae</taxon>
        <taxon>Kurthia</taxon>
    </lineage>
</organism>